<comment type="caution">
    <text evidence="5">The sequence shown here is derived from an EMBL/GenBank/DDBJ whole genome shotgun (WGS) entry which is preliminary data.</text>
</comment>
<organism evidence="5 6">
    <name type="scientific">Centaurea solstitialis</name>
    <name type="common">yellow star-thistle</name>
    <dbReference type="NCBI Taxonomy" id="347529"/>
    <lineage>
        <taxon>Eukaryota</taxon>
        <taxon>Viridiplantae</taxon>
        <taxon>Streptophyta</taxon>
        <taxon>Embryophyta</taxon>
        <taxon>Tracheophyta</taxon>
        <taxon>Spermatophyta</taxon>
        <taxon>Magnoliopsida</taxon>
        <taxon>eudicotyledons</taxon>
        <taxon>Gunneridae</taxon>
        <taxon>Pentapetalae</taxon>
        <taxon>asterids</taxon>
        <taxon>campanulids</taxon>
        <taxon>Asterales</taxon>
        <taxon>Asteraceae</taxon>
        <taxon>Carduoideae</taxon>
        <taxon>Cardueae</taxon>
        <taxon>Centaureinae</taxon>
        <taxon>Centaurea</taxon>
    </lineage>
</organism>
<dbReference type="InterPro" id="IPR000477">
    <property type="entry name" value="RT_dom"/>
</dbReference>
<proteinExistence type="predicted"/>
<dbReference type="Proteomes" id="UP001172457">
    <property type="component" value="Chromosome 4"/>
</dbReference>
<evidence type="ECO:0000313" key="6">
    <source>
        <dbReference type="Proteomes" id="UP001172457"/>
    </source>
</evidence>
<dbReference type="InterPro" id="IPR026960">
    <property type="entry name" value="RVT-Znf"/>
</dbReference>
<dbReference type="PANTHER" id="PTHR33116">
    <property type="entry name" value="REVERSE TRANSCRIPTASE ZINC-BINDING DOMAIN-CONTAINING PROTEIN-RELATED-RELATED"/>
    <property type="match status" value="1"/>
</dbReference>
<feature type="region of interest" description="Disordered" evidence="2">
    <location>
        <begin position="521"/>
        <end position="555"/>
    </location>
</feature>
<feature type="compositionally biased region" description="Basic and acidic residues" evidence="2">
    <location>
        <begin position="17"/>
        <end position="32"/>
    </location>
</feature>
<name>A0AA38T1F3_9ASTR</name>
<feature type="region of interest" description="Disordered" evidence="2">
    <location>
        <begin position="409"/>
        <end position="428"/>
    </location>
</feature>
<dbReference type="PROSITE" id="PS50878">
    <property type="entry name" value="RT_POL"/>
    <property type="match status" value="1"/>
</dbReference>
<sequence length="1850" mass="208410">MAEDDKEWTEVRRKKTERLDNGRRRHRENGFRRSSGKDIFESRATTFYITNFSNRSTEADLWGIFKKIGKVVDVYVARKSNKSGARFGFARFLGITDKVGFERKLNNTWVGNADFLQTSRDSVETQLETKKSFGKEEKEGEKVNLNAGYKAGPDVKWKAVKSFADVVKGANHRRREQHISSNVICMSSAGVSKSWLKKTLVGKAASFSLLWNLESLKDSEGCSDIQIRFLGGLHVLLEFDDESRAHRFLHEAKEVWRSWFETLELWFPEFKIDERLASILIQGLPPHAWSADAFSTLARKLGVIVIPEECQADNRNMSVGRVGILTKNMNSINESLLVSIDGIEHPVFIVEDLIESIRLVPFLSRSEAFSGDFENSESESYGDVSADDLEEVNGDDQNDISAVEVTRDQNAAAENEVANETLRSSEDMSPITGNLEEVEGSKGEAGESMFLGRDAQKVTDGTFPQEPVPVFVNASNGSSKLEFLDKARPNADLTREPICSGPLHQAQSFFNQDNLVRNRKLSKGNSLPSNFGRSSSAIEQEQSRRSKRYGKEDTELEKSFDLNKAASSIDSSTQFISSSTSSSGNDGVSRSAGDTSEEVRDTLEIGSLIGFNMIGCESEMRNLISKTGDMKILSINIRGAACGIKQSWIKKSCCFNKVKVLGIQESMLKSIDSSLIKAFWGNQAVDFEALDARGKSGGIILTWNPTFFRKMFCIKGDYFLVVWGNWSGKDTLCGFINVYAPHSASKKKELWSKLLDVITTHKKVAWVIFGDFNEVRRPEERKGTVFTYSGAKAFNEFIHNGGLSEIRSGGRNFTRYSKDGSKLSKLDRFLVTNNFAGLWPNCFVNILPRGLSDHCPLLLDSAVADFGPSYFKFFNSWLLNPSLKAVVSNTWESSVLPKNLSPIQRFMAKLRLLKKKIKEWRISENNSKNRDKKFWLDNITKLDLKAESGSLSVVERKERSMLELKLLEAEKAEIMDLKQKSRVRWAIEGDDNSKLFHGVIRHHIRKNFIHGISVNGVWVTDPATMGEETLSFFSKKFKEVSARRPTFHSSKFKKLSPAQKSFLEESITEKEIRDAIWDCGGDKAPGPDGFSFKFLRAFWEIIKEDLISAVKWFESGGELLSGSNASFICLIPKCDNPVSLSEYRPISLIGCLYKVIAKILATRLKAVISSVVSNVQSAYIAGRSILDGPLIVSEVMAWVKKVKKKMMVLKVDLDKAFDSVKWEYLDELLDSMNFGAKWRSWIRSCLNSVSVSILLNGAPTKEFKPNIGVRQGDPLAPFLFILAAEGLHVAMTEAVEKGVFTGVQLPNGGPIVSHLLYADDAIFIGEWSKFNARNLLRVLRCFYLSSGLKVNWNKSNIIGVGVDEFEVDAVANTINCNVGSLPLSYLGLPIGVKMNRFEHWSPIINKFQRRLCNWKAATLSAGGRLTLCKSVLGSLSLYYFSLFKAPAKVTNVLESTRLRFFWGMKENERKIAWVAWKKVCADFGSGGLGIGSLKAQNIALLAKWWWRFFNTAEGSLWKSVIQAFHGPMGGLVGSANSGKFAGLWKNIIKIQTDLLKATIPIRGWFQCNIGSNSCFHFWKDTLNGALKNRFPRLYRLDSNKDCFIKDRLLFDGDNRCSGCSVSWKRPPSTPDEVSDWNNLISVCISSGVTGDPEKWRWALVSSGTFSVRSLREAYDDLNSKTYSHLPFCWFKVIPGKVNMVVWRISHKSLPTLVNLQKKGVQLASTTCALCGEEDETEDHIFGSCNYFKKQLLDFCSWWNVSIPTTNLGYLLKWGEELRLTGDKEKAFMGTFYVLIWLIWNHRNNIIFRSKGETHQGKLQALSFFWIKNRWGKKNFADWTTWCTDPFNTFM</sequence>
<dbReference type="CDD" id="cd00590">
    <property type="entry name" value="RRM_SF"/>
    <property type="match status" value="1"/>
</dbReference>
<dbReference type="InterPro" id="IPR000504">
    <property type="entry name" value="RRM_dom"/>
</dbReference>
<dbReference type="Gene3D" id="3.30.70.330">
    <property type="match status" value="1"/>
</dbReference>
<dbReference type="Gene3D" id="3.60.10.10">
    <property type="entry name" value="Endonuclease/exonuclease/phosphatase"/>
    <property type="match status" value="1"/>
</dbReference>
<keyword evidence="6" id="KW-1185">Reference proteome</keyword>
<dbReference type="Pfam" id="PF00078">
    <property type="entry name" value="RVT_1"/>
    <property type="match status" value="1"/>
</dbReference>
<reference evidence="5" key="1">
    <citation type="submission" date="2023-03" db="EMBL/GenBank/DDBJ databases">
        <title>Chromosome-scale reference genome and RAD-based genetic map of yellow starthistle (Centaurea solstitialis) reveal putative structural variation and QTLs associated with invader traits.</title>
        <authorList>
            <person name="Reatini B."/>
            <person name="Cang F.A."/>
            <person name="Jiang Q."/>
            <person name="Mckibben M.T.W."/>
            <person name="Barker M.S."/>
            <person name="Rieseberg L.H."/>
            <person name="Dlugosch K.M."/>
        </authorList>
    </citation>
    <scope>NUCLEOTIDE SEQUENCE</scope>
    <source>
        <strain evidence="5">CAN-66</strain>
        <tissue evidence="5">Leaf</tissue>
    </source>
</reference>
<feature type="domain" description="Reverse transcriptase" evidence="4">
    <location>
        <begin position="1112"/>
        <end position="1390"/>
    </location>
</feature>
<dbReference type="Pfam" id="PF00076">
    <property type="entry name" value="RRM_1"/>
    <property type="match status" value="1"/>
</dbReference>
<feature type="region of interest" description="Disordered" evidence="2">
    <location>
        <begin position="1"/>
        <end position="32"/>
    </location>
</feature>
<dbReference type="InterPro" id="IPR036691">
    <property type="entry name" value="Endo/exonu/phosph_ase_sf"/>
</dbReference>
<feature type="region of interest" description="Disordered" evidence="2">
    <location>
        <begin position="574"/>
        <end position="598"/>
    </location>
</feature>
<dbReference type="InterPro" id="IPR012677">
    <property type="entry name" value="Nucleotide-bd_a/b_plait_sf"/>
</dbReference>
<evidence type="ECO:0000256" key="2">
    <source>
        <dbReference type="SAM" id="MobiDB-lite"/>
    </source>
</evidence>
<evidence type="ECO:0000313" key="5">
    <source>
        <dbReference type="EMBL" id="KAJ9551799.1"/>
    </source>
</evidence>
<dbReference type="EMBL" id="JARYMX010000004">
    <property type="protein sequence ID" value="KAJ9551799.1"/>
    <property type="molecule type" value="Genomic_DNA"/>
</dbReference>
<feature type="compositionally biased region" description="Low complexity" evidence="2">
    <location>
        <begin position="574"/>
        <end position="591"/>
    </location>
</feature>
<dbReference type="SUPFAM" id="SSF56219">
    <property type="entry name" value="DNase I-like"/>
    <property type="match status" value="1"/>
</dbReference>
<evidence type="ECO:0000256" key="1">
    <source>
        <dbReference type="PROSITE-ProRule" id="PRU00176"/>
    </source>
</evidence>
<dbReference type="CDD" id="cd01650">
    <property type="entry name" value="RT_nLTR_like"/>
    <property type="match status" value="1"/>
</dbReference>
<dbReference type="GO" id="GO:0003723">
    <property type="term" value="F:RNA binding"/>
    <property type="evidence" value="ECO:0007669"/>
    <property type="project" value="UniProtKB-UniRule"/>
</dbReference>
<feature type="compositionally biased region" description="Basic and acidic residues" evidence="2">
    <location>
        <begin position="541"/>
        <end position="555"/>
    </location>
</feature>
<evidence type="ECO:0000259" key="4">
    <source>
        <dbReference type="PROSITE" id="PS50878"/>
    </source>
</evidence>
<dbReference type="SUPFAM" id="SSF54928">
    <property type="entry name" value="RNA-binding domain, RBD"/>
    <property type="match status" value="1"/>
</dbReference>
<accession>A0AA38T1F3</accession>
<dbReference type="PANTHER" id="PTHR33116:SF78">
    <property type="entry name" value="OS12G0587133 PROTEIN"/>
    <property type="match status" value="1"/>
</dbReference>
<dbReference type="Pfam" id="PF13966">
    <property type="entry name" value="zf-RVT"/>
    <property type="match status" value="1"/>
</dbReference>
<dbReference type="InterPro" id="IPR035979">
    <property type="entry name" value="RBD_domain_sf"/>
</dbReference>
<feature type="domain" description="RRM" evidence="3">
    <location>
        <begin position="45"/>
        <end position="121"/>
    </location>
</feature>
<keyword evidence="1" id="KW-0694">RNA-binding</keyword>
<evidence type="ECO:0000259" key="3">
    <source>
        <dbReference type="PROSITE" id="PS50102"/>
    </source>
</evidence>
<protein>
    <submittedName>
        <fullName evidence="5">Uncharacterized protein</fullName>
    </submittedName>
</protein>
<dbReference type="PROSITE" id="PS50102">
    <property type="entry name" value="RRM"/>
    <property type="match status" value="1"/>
</dbReference>
<feature type="compositionally biased region" description="Polar residues" evidence="2">
    <location>
        <begin position="523"/>
        <end position="540"/>
    </location>
</feature>
<gene>
    <name evidence="5" type="ORF">OSB04_015844</name>
</gene>
<feature type="compositionally biased region" description="Low complexity" evidence="2">
    <location>
        <begin position="410"/>
        <end position="420"/>
    </location>
</feature>